<evidence type="ECO:0000313" key="2">
    <source>
        <dbReference type="Proteomes" id="UP000051952"/>
    </source>
</evidence>
<dbReference type="OMA" id="DNWMNDK"/>
<evidence type="ECO:0000313" key="1">
    <source>
        <dbReference type="EMBL" id="CUG20996.1"/>
    </source>
</evidence>
<reference evidence="2" key="1">
    <citation type="submission" date="2015-09" db="EMBL/GenBank/DDBJ databases">
        <authorList>
            <consortium name="Pathogen Informatics"/>
        </authorList>
    </citation>
    <scope>NUCLEOTIDE SEQUENCE [LARGE SCALE GENOMIC DNA]</scope>
    <source>
        <strain evidence="2">Lake Konstanz</strain>
    </source>
</reference>
<keyword evidence="2" id="KW-1185">Reference proteome</keyword>
<dbReference type="OrthoDB" id="274897at2759"/>
<sequence length="255" mass="29801">MMRSCGATSSTRVCRSFFSSSQALRVVTASMAQTVSSSIRMFSSTDTYDNDKEFGNRMKDVPVLTGNARPLSREAGWVCRFRLNQRMEEVIPIILKENGWTEEQVQRELNGIYYNRDGGTSVASLNVWSTVEEYQRTPWFRRFRPTDTRSNVYISYEALKLMETELIPPSLRVDPYAHLRKRHMEDNWLHDKYSETSAKYVTKNSLDRYTKGSENYGTVTRKKYLQFNEKFKKEHGGMPQLNEAYNSWLEALRDK</sequence>
<gene>
    <name evidence="1" type="ORF">BSAL_75840</name>
</gene>
<organism evidence="1 2">
    <name type="scientific">Bodo saltans</name>
    <name type="common">Flagellated protozoan</name>
    <dbReference type="NCBI Taxonomy" id="75058"/>
    <lineage>
        <taxon>Eukaryota</taxon>
        <taxon>Discoba</taxon>
        <taxon>Euglenozoa</taxon>
        <taxon>Kinetoplastea</taxon>
        <taxon>Metakinetoplastina</taxon>
        <taxon>Eubodonida</taxon>
        <taxon>Bodonidae</taxon>
        <taxon>Bodo</taxon>
    </lineage>
</organism>
<dbReference type="Proteomes" id="UP000051952">
    <property type="component" value="Unassembled WGS sequence"/>
</dbReference>
<protein>
    <submittedName>
        <fullName evidence="1">Uncharacterized protein</fullName>
    </submittedName>
</protein>
<proteinExistence type="predicted"/>
<dbReference type="EMBL" id="CYKH01000699">
    <property type="protein sequence ID" value="CUG20996.1"/>
    <property type="molecule type" value="Genomic_DNA"/>
</dbReference>
<name>A0A0S4IVT3_BODSA</name>
<accession>A0A0S4IVT3</accession>
<dbReference type="AlphaFoldDB" id="A0A0S4IVT3"/>
<dbReference type="VEuPathDB" id="TriTrypDB:BSAL_75840"/>